<dbReference type="Proteomes" id="UP000054166">
    <property type="component" value="Unassembled WGS sequence"/>
</dbReference>
<dbReference type="InParanoid" id="A0A0C3BNR1"/>
<reference evidence="1 2" key="1">
    <citation type="submission" date="2014-04" db="EMBL/GenBank/DDBJ databases">
        <authorList>
            <consortium name="DOE Joint Genome Institute"/>
            <person name="Kuo A."/>
            <person name="Tarkka M."/>
            <person name="Buscot F."/>
            <person name="Kohler A."/>
            <person name="Nagy L.G."/>
            <person name="Floudas D."/>
            <person name="Copeland A."/>
            <person name="Barry K.W."/>
            <person name="Cichocki N."/>
            <person name="Veneault-Fourrey C."/>
            <person name="LaButti K."/>
            <person name="Lindquist E.A."/>
            <person name="Lipzen A."/>
            <person name="Lundell T."/>
            <person name="Morin E."/>
            <person name="Murat C."/>
            <person name="Sun H."/>
            <person name="Tunlid A."/>
            <person name="Henrissat B."/>
            <person name="Grigoriev I.V."/>
            <person name="Hibbett D.S."/>
            <person name="Martin F."/>
            <person name="Nordberg H.P."/>
            <person name="Cantor M.N."/>
            <person name="Hua S.X."/>
        </authorList>
    </citation>
    <scope>NUCLEOTIDE SEQUENCE [LARGE SCALE GENOMIC DNA]</scope>
    <source>
        <strain evidence="1 2">F 1598</strain>
    </source>
</reference>
<name>A0A0C3BNR1_PILCF</name>
<reference evidence="2" key="2">
    <citation type="submission" date="2015-01" db="EMBL/GenBank/DDBJ databases">
        <title>Evolutionary Origins and Diversification of the Mycorrhizal Mutualists.</title>
        <authorList>
            <consortium name="DOE Joint Genome Institute"/>
            <consortium name="Mycorrhizal Genomics Consortium"/>
            <person name="Kohler A."/>
            <person name="Kuo A."/>
            <person name="Nagy L.G."/>
            <person name="Floudas D."/>
            <person name="Copeland A."/>
            <person name="Barry K.W."/>
            <person name="Cichocki N."/>
            <person name="Veneault-Fourrey C."/>
            <person name="LaButti K."/>
            <person name="Lindquist E.A."/>
            <person name="Lipzen A."/>
            <person name="Lundell T."/>
            <person name="Morin E."/>
            <person name="Murat C."/>
            <person name="Riley R."/>
            <person name="Ohm R."/>
            <person name="Sun H."/>
            <person name="Tunlid A."/>
            <person name="Henrissat B."/>
            <person name="Grigoriev I.V."/>
            <person name="Hibbett D.S."/>
            <person name="Martin F."/>
        </authorList>
    </citation>
    <scope>NUCLEOTIDE SEQUENCE [LARGE SCALE GENOMIC DNA]</scope>
    <source>
        <strain evidence="2">F 1598</strain>
    </source>
</reference>
<dbReference type="EMBL" id="KN832977">
    <property type="protein sequence ID" value="KIM88088.1"/>
    <property type="molecule type" value="Genomic_DNA"/>
</dbReference>
<evidence type="ECO:0000313" key="1">
    <source>
        <dbReference type="EMBL" id="KIM88088.1"/>
    </source>
</evidence>
<accession>A0A0C3BNR1</accession>
<keyword evidence="2" id="KW-1185">Reference proteome</keyword>
<sequence>MDACHRCHVISMLQQHRKMQTVEDGIVFQDFLGIEQCAMLWPLGLPTMEMVFAAPASILLRQCLTLVGPTFGTNFRLAYQHERSC</sequence>
<dbReference type="AlphaFoldDB" id="A0A0C3BNR1"/>
<evidence type="ECO:0000313" key="2">
    <source>
        <dbReference type="Proteomes" id="UP000054166"/>
    </source>
</evidence>
<gene>
    <name evidence="1" type="ORF">PILCRDRAFT_246994</name>
</gene>
<dbReference type="HOGENOM" id="CLU_2513431_0_0_1"/>
<protein>
    <submittedName>
        <fullName evidence="1">Uncharacterized protein</fullName>
    </submittedName>
</protein>
<organism evidence="1 2">
    <name type="scientific">Piloderma croceum (strain F 1598)</name>
    <dbReference type="NCBI Taxonomy" id="765440"/>
    <lineage>
        <taxon>Eukaryota</taxon>
        <taxon>Fungi</taxon>
        <taxon>Dikarya</taxon>
        <taxon>Basidiomycota</taxon>
        <taxon>Agaricomycotina</taxon>
        <taxon>Agaricomycetes</taxon>
        <taxon>Agaricomycetidae</taxon>
        <taxon>Atheliales</taxon>
        <taxon>Atheliaceae</taxon>
        <taxon>Piloderma</taxon>
    </lineage>
</organism>
<proteinExistence type="predicted"/>